<organism evidence="1">
    <name type="scientific">bioreactor metagenome</name>
    <dbReference type="NCBI Taxonomy" id="1076179"/>
    <lineage>
        <taxon>unclassified sequences</taxon>
        <taxon>metagenomes</taxon>
        <taxon>ecological metagenomes</taxon>
    </lineage>
</organism>
<name>A0A645IZ66_9ZZZZ</name>
<sequence length="65" mass="7254">MGFDPGRVGFMGDSCTDMNTAANAGMVPIGVLWGFRPEKELRDHGAKVLLARPDELFDKVRFEKR</sequence>
<evidence type="ECO:0008006" key="2">
    <source>
        <dbReference type="Google" id="ProtNLM"/>
    </source>
</evidence>
<gene>
    <name evidence="1" type="ORF">SDC9_204410</name>
</gene>
<dbReference type="InterPro" id="IPR023214">
    <property type="entry name" value="HAD_sf"/>
</dbReference>
<reference evidence="1" key="1">
    <citation type="submission" date="2019-08" db="EMBL/GenBank/DDBJ databases">
        <authorList>
            <person name="Kucharzyk K."/>
            <person name="Murdoch R.W."/>
            <person name="Higgins S."/>
            <person name="Loffler F."/>
        </authorList>
    </citation>
    <scope>NUCLEOTIDE SEQUENCE</scope>
</reference>
<dbReference type="SUPFAM" id="SSF56784">
    <property type="entry name" value="HAD-like"/>
    <property type="match status" value="1"/>
</dbReference>
<proteinExistence type="predicted"/>
<dbReference type="EMBL" id="VSSQ01127382">
    <property type="protein sequence ID" value="MPN56718.1"/>
    <property type="molecule type" value="Genomic_DNA"/>
</dbReference>
<dbReference type="AlphaFoldDB" id="A0A645IZ66"/>
<evidence type="ECO:0000313" key="1">
    <source>
        <dbReference type="EMBL" id="MPN56718.1"/>
    </source>
</evidence>
<dbReference type="Gene3D" id="3.40.50.1000">
    <property type="entry name" value="HAD superfamily/HAD-like"/>
    <property type="match status" value="1"/>
</dbReference>
<dbReference type="InterPro" id="IPR036412">
    <property type="entry name" value="HAD-like_sf"/>
</dbReference>
<accession>A0A645IZ66</accession>
<dbReference type="Pfam" id="PF13242">
    <property type="entry name" value="Hydrolase_like"/>
    <property type="match status" value="1"/>
</dbReference>
<comment type="caution">
    <text evidence="1">The sequence shown here is derived from an EMBL/GenBank/DDBJ whole genome shotgun (WGS) entry which is preliminary data.</text>
</comment>
<protein>
    <recommendedName>
        <fullName evidence="2">Phosphoglycolate phosphatase</fullName>
    </recommendedName>
</protein>